<dbReference type="Proteomes" id="UP000199495">
    <property type="component" value="Unassembled WGS sequence"/>
</dbReference>
<evidence type="ECO:0000256" key="1">
    <source>
        <dbReference type="SAM" id="MobiDB-lite"/>
    </source>
</evidence>
<dbReference type="EMBL" id="FNCS01000016">
    <property type="protein sequence ID" value="SDH00898.1"/>
    <property type="molecule type" value="Genomic_DNA"/>
</dbReference>
<feature type="region of interest" description="Disordered" evidence="1">
    <location>
        <begin position="240"/>
        <end position="277"/>
    </location>
</feature>
<dbReference type="AlphaFoldDB" id="A0A1G7YWL7"/>
<proteinExistence type="predicted"/>
<organism evidence="2 3">
    <name type="scientific">Pelagibacterium luteolum</name>
    <dbReference type="NCBI Taxonomy" id="440168"/>
    <lineage>
        <taxon>Bacteria</taxon>
        <taxon>Pseudomonadati</taxon>
        <taxon>Pseudomonadota</taxon>
        <taxon>Alphaproteobacteria</taxon>
        <taxon>Hyphomicrobiales</taxon>
        <taxon>Devosiaceae</taxon>
        <taxon>Pelagibacterium</taxon>
    </lineage>
</organism>
<feature type="compositionally biased region" description="Low complexity" evidence="1">
    <location>
        <begin position="240"/>
        <end position="259"/>
    </location>
</feature>
<accession>A0A1G7YWL7</accession>
<dbReference type="RefSeq" id="WP_244505118.1">
    <property type="nucleotide sequence ID" value="NZ_FNCS01000016.1"/>
</dbReference>
<feature type="compositionally biased region" description="Basic and acidic residues" evidence="1">
    <location>
        <begin position="268"/>
        <end position="277"/>
    </location>
</feature>
<sequence length="277" mass="31216">MRFRRWHRPEPYCDTSRKRAAFHRKQRLEREALPLFADQIADGQHGVDEEMVRRAVWWGEAERERRSQRAASWHKARGRLFALPDALRATVRSLWRECPYPADPVSLLDLLHQIAVGRVDPHRPPWKFHPEVKARITPDPSRFDAAFRLIGHRKIGGGPKTTAADEFLFCGNLGSGLVFLRSRVCLIERHESFYTSSNHRLRDSKVGSGGHYVEIEVTGDCPDADLATIQRIAQAADTRPVVVRRAARSSGRSASTGDAEPAPAPQSERGDGDFVTG</sequence>
<keyword evidence="3" id="KW-1185">Reference proteome</keyword>
<evidence type="ECO:0000313" key="3">
    <source>
        <dbReference type="Proteomes" id="UP000199495"/>
    </source>
</evidence>
<dbReference type="STRING" id="440168.SAMN04487974_11629"/>
<reference evidence="2 3" key="1">
    <citation type="submission" date="2016-10" db="EMBL/GenBank/DDBJ databases">
        <authorList>
            <person name="de Groot N.N."/>
        </authorList>
    </citation>
    <scope>NUCLEOTIDE SEQUENCE [LARGE SCALE GENOMIC DNA]</scope>
    <source>
        <strain evidence="2 3">CGMCC 1.10267</strain>
    </source>
</reference>
<name>A0A1G7YWL7_9HYPH</name>
<evidence type="ECO:0000313" key="2">
    <source>
        <dbReference type="EMBL" id="SDH00898.1"/>
    </source>
</evidence>
<gene>
    <name evidence="2" type="ORF">SAMN04487974_11629</name>
</gene>
<protein>
    <submittedName>
        <fullName evidence="2">Uncharacterized protein</fullName>
    </submittedName>
</protein>